<dbReference type="RefSeq" id="WP_061496916.1">
    <property type="nucleotide sequence ID" value="NZ_CP115659.1"/>
</dbReference>
<proteinExistence type="predicted"/>
<accession>A0A1C4AH67</accession>
<dbReference type="EMBL" id="FMAY01000003">
    <property type="protein sequence ID" value="SCB93945.1"/>
    <property type="molecule type" value="Genomic_DNA"/>
</dbReference>
<protein>
    <submittedName>
        <fullName evidence="4">Exopolysaccharide production protein YjbE</fullName>
    </submittedName>
</protein>
<dbReference type="InterPro" id="IPR025858">
    <property type="entry name" value="YjbE"/>
</dbReference>
<sequence>MLPVKCIILLFTLTLTEICYAAPAEKGTAAGSQASDIAIGSSALTGTAIVVGVAGVLLLSMGGGNDGSTTSTNTSTTTTTSTTP</sequence>
<keyword evidence="2" id="KW-0812">Transmembrane</keyword>
<keyword evidence="2" id="KW-0472">Membrane</keyword>
<feature type="transmembrane region" description="Helical" evidence="2">
    <location>
        <begin position="37"/>
        <end position="59"/>
    </location>
</feature>
<dbReference type="Proteomes" id="UP000198975">
    <property type="component" value="Unassembled WGS sequence"/>
</dbReference>
<dbReference type="AlphaFoldDB" id="A0A1C4AH67"/>
<feature type="signal peptide" evidence="3">
    <location>
        <begin position="1"/>
        <end position="21"/>
    </location>
</feature>
<feature type="chain" id="PRO_5008688715" evidence="3">
    <location>
        <begin position="22"/>
        <end position="84"/>
    </location>
</feature>
<evidence type="ECO:0000313" key="4">
    <source>
        <dbReference type="EMBL" id="SCB93945.1"/>
    </source>
</evidence>
<organism evidence="4 5">
    <name type="scientific">Kosakonia oryzendophytica</name>
    <dbReference type="NCBI Taxonomy" id="1005665"/>
    <lineage>
        <taxon>Bacteria</taxon>
        <taxon>Pseudomonadati</taxon>
        <taxon>Pseudomonadota</taxon>
        <taxon>Gammaproteobacteria</taxon>
        <taxon>Enterobacterales</taxon>
        <taxon>Enterobacteriaceae</taxon>
        <taxon>Kosakonia</taxon>
    </lineage>
</organism>
<keyword evidence="3" id="KW-0732">Signal</keyword>
<name>A0A1C4AH67_9ENTR</name>
<evidence type="ECO:0000256" key="2">
    <source>
        <dbReference type="SAM" id="Phobius"/>
    </source>
</evidence>
<evidence type="ECO:0000256" key="1">
    <source>
        <dbReference type="SAM" id="MobiDB-lite"/>
    </source>
</evidence>
<feature type="region of interest" description="Disordered" evidence="1">
    <location>
        <begin position="62"/>
        <end position="84"/>
    </location>
</feature>
<dbReference type="Pfam" id="PF11106">
    <property type="entry name" value="YjbE"/>
    <property type="match status" value="1"/>
</dbReference>
<evidence type="ECO:0000256" key="3">
    <source>
        <dbReference type="SAM" id="SignalP"/>
    </source>
</evidence>
<gene>
    <name evidence="4" type="ORF">GA0061071_10355</name>
</gene>
<keyword evidence="5" id="KW-1185">Reference proteome</keyword>
<keyword evidence="2" id="KW-1133">Transmembrane helix</keyword>
<reference evidence="5" key="1">
    <citation type="submission" date="2016-08" db="EMBL/GenBank/DDBJ databases">
        <authorList>
            <person name="Varghese N."/>
            <person name="Submissions Spin"/>
        </authorList>
    </citation>
    <scope>NUCLEOTIDE SEQUENCE [LARGE SCALE GENOMIC DNA]</scope>
    <source>
        <strain evidence="5">REICA_082</strain>
    </source>
</reference>
<evidence type="ECO:0000313" key="5">
    <source>
        <dbReference type="Proteomes" id="UP000198975"/>
    </source>
</evidence>
<feature type="compositionally biased region" description="Low complexity" evidence="1">
    <location>
        <begin position="68"/>
        <end position="84"/>
    </location>
</feature>